<dbReference type="PROSITE" id="PS00982">
    <property type="entry name" value="PHYTOENE_DH"/>
    <property type="match status" value="1"/>
</dbReference>
<evidence type="ECO:0000259" key="6">
    <source>
        <dbReference type="Pfam" id="PF01593"/>
    </source>
</evidence>
<comment type="caution">
    <text evidence="7">The sequence shown here is derived from an EMBL/GenBank/DDBJ whole genome shotgun (WGS) entry which is preliminary data.</text>
</comment>
<evidence type="ECO:0000256" key="5">
    <source>
        <dbReference type="RuleBase" id="RU362075"/>
    </source>
</evidence>
<dbReference type="SUPFAM" id="SSF51905">
    <property type="entry name" value="FAD/NAD(P)-binding domain"/>
    <property type="match status" value="1"/>
</dbReference>
<organism evidence="7">
    <name type="scientific">Thermomicrobium roseum</name>
    <dbReference type="NCBI Taxonomy" id="500"/>
    <lineage>
        <taxon>Bacteria</taxon>
        <taxon>Pseudomonadati</taxon>
        <taxon>Thermomicrobiota</taxon>
        <taxon>Thermomicrobia</taxon>
        <taxon>Thermomicrobiales</taxon>
        <taxon>Thermomicrobiaceae</taxon>
        <taxon>Thermomicrobium</taxon>
    </lineage>
</organism>
<proteinExistence type="inferred from homology"/>
<dbReference type="InterPro" id="IPR002937">
    <property type="entry name" value="Amino_oxidase"/>
</dbReference>
<dbReference type="PANTHER" id="PTHR43734">
    <property type="entry name" value="PHYTOENE DESATURASE"/>
    <property type="match status" value="1"/>
</dbReference>
<evidence type="ECO:0000313" key="7">
    <source>
        <dbReference type="EMBL" id="HHM96872.1"/>
    </source>
</evidence>
<keyword evidence="3 5" id="KW-0125">Carotenoid biosynthesis</keyword>
<dbReference type="InterPro" id="IPR008150">
    <property type="entry name" value="Phytoene_DH_bac_CS"/>
</dbReference>
<dbReference type="GO" id="GO:0016627">
    <property type="term" value="F:oxidoreductase activity, acting on the CH-CH group of donors"/>
    <property type="evidence" value="ECO:0007669"/>
    <property type="project" value="UniProtKB-ARBA"/>
</dbReference>
<evidence type="ECO:0000256" key="4">
    <source>
        <dbReference type="ARBA" id="ARBA00023002"/>
    </source>
</evidence>
<dbReference type="AlphaFoldDB" id="A0A7C5RUS1"/>
<gene>
    <name evidence="7" type="primary">crtI</name>
    <name evidence="7" type="ORF">ENM21_06650</name>
</gene>
<dbReference type="Pfam" id="PF01593">
    <property type="entry name" value="Amino_oxidase"/>
    <property type="match status" value="1"/>
</dbReference>
<comment type="pathway">
    <text evidence="1 5">Carotenoid biosynthesis.</text>
</comment>
<evidence type="ECO:0000256" key="3">
    <source>
        <dbReference type="ARBA" id="ARBA00022746"/>
    </source>
</evidence>
<dbReference type="PANTHER" id="PTHR43734:SF1">
    <property type="entry name" value="PHYTOENE DESATURASE"/>
    <property type="match status" value="1"/>
</dbReference>
<comment type="similarity">
    <text evidence="2 5">Belongs to the carotenoid/retinoid oxidoreductase family.</text>
</comment>
<protein>
    <submittedName>
        <fullName evidence="7">Phytoene desaturase</fullName>
    </submittedName>
</protein>
<dbReference type="NCBIfam" id="TIGR02734">
    <property type="entry name" value="crtI_fam"/>
    <property type="match status" value="1"/>
</dbReference>
<dbReference type="EMBL" id="DRWX01000306">
    <property type="protein sequence ID" value="HHM96872.1"/>
    <property type="molecule type" value="Genomic_DNA"/>
</dbReference>
<dbReference type="Gene3D" id="3.50.50.60">
    <property type="entry name" value="FAD/NAD(P)-binding domain"/>
    <property type="match status" value="2"/>
</dbReference>
<keyword evidence="4 5" id="KW-0560">Oxidoreductase</keyword>
<evidence type="ECO:0000256" key="2">
    <source>
        <dbReference type="ARBA" id="ARBA00006046"/>
    </source>
</evidence>
<reference evidence="7" key="1">
    <citation type="journal article" date="2020" name="mSystems">
        <title>Genome- and Community-Level Interaction Insights into Carbon Utilization and Element Cycling Functions of Hydrothermarchaeota in Hydrothermal Sediment.</title>
        <authorList>
            <person name="Zhou Z."/>
            <person name="Liu Y."/>
            <person name="Xu W."/>
            <person name="Pan J."/>
            <person name="Luo Z.H."/>
            <person name="Li M."/>
        </authorList>
    </citation>
    <scope>NUCLEOTIDE SEQUENCE [LARGE SCALE GENOMIC DNA]</scope>
    <source>
        <strain evidence="7">SpSt-1065</strain>
    </source>
</reference>
<sequence length="512" mass="57189">MTKIVVVGAGFGGLAAAVRLLAAGYDVTVVEALDRPGGRAGWLELGPYRFDTGPTLVTLPSLFEELCRLAGTTLQDEVELIPLRPAYRILFSDGKQFDYWGDAERDAEEIARFDPTAVGTYRAFIATTRHIYERAFGDLARRPFDRLPLFLRVLPELIRLRAHESVYQFVSRYFREPHLRMVFSFHPLFIGGNPLRASAIYSIVPYLERLEGVYFARGGMRSLVDLLTRLLTRLGGELLLGTPVEQLRIDALGRIRGVILADGRELIADAVVVNADIARTVVDLLPPDTTTGLRRWIRHARYSMSCYLLYAGVARRYSQLAHHTIIMPLDYVQQLRELFDGPGTLSELAFYLHAPAQTDSSFAPPGHESLYILVPVPHLGRPLSNWSNDAREAFRQRVLTTLEYVHGFTNLQESLQAWAEWTPIEFDRIYRSMYGAAFAFEPTLFQSAYFRPHNRSGLPGLYFVGAGTHPGAGIPGVLLSAAVTSSLILSEMPAEAPSKAVIVPKIVERGRL</sequence>
<dbReference type="InterPro" id="IPR014105">
    <property type="entry name" value="Carotenoid/retinoid_OxRdtase"/>
</dbReference>
<name>A0A7C5RUS1_THERO</name>
<accession>A0A7C5RUS1</accession>
<evidence type="ECO:0000256" key="1">
    <source>
        <dbReference type="ARBA" id="ARBA00004829"/>
    </source>
</evidence>
<feature type="domain" description="Amine oxidase" evidence="6">
    <location>
        <begin position="12"/>
        <end position="482"/>
    </location>
</feature>
<dbReference type="InterPro" id="IPR036188">
    <property type="entry name" value="FAD/NAD-bd_sf"/>
</dbReference>
<dbReference type="GO" id="GO:0016117">
    <property type="term" value="P:carotenoid biosynthetic process"/>
    <property type="evidence" value="ECO:0007669"/>
    <property type="project" value="UniProtKB-KW"/>
</dbReference>